<dbReference type="CDD" id="cd09917">
    <property type="entry name" value="F-box_SF"/>
    <property type="match status" value="1"/>
</dbReference>
<evidence type="ECO:0000256" key="1">
    <source>
        <dbReference type="SAM" id="SignalP"/>
    </source>
</evidence>
<feature type="domain" description="F-box" evidence="2">
    <location>
        <begin position="77"/>
        <end position="116"/>
    </location>
</feature>
<reference evidence="3 4" key="1">
    <citation type="submission" date="2015-07" db="EMBL/GenBank/DDBJ databases">
        <title>Comparative genomics of the Sigatoka disease complex on banana suggests a link between parallel evolutionary changes in Pseudocercospora fijiensis and Pseudocercospora eumusae and increased virulence on the banana host.</title>
        <authorList>
            <person name="Chang T.-C."/>
            <person name="Salvucci A."/>
            <person name="Crous P.W."/>
            <person name="Stergiopoulos I."/>
        </authorList>
    </citation>
    <scope>NUCLEOTIDE SEQUENCE [LARGE SCALE GENOMIC DNA]</scope>
    <source>
        <strain evidence="3 4">CBS 114824</strain>
    </source>
</reference>
<feature type="chain" id="PRO_5007806879" description="F-box domain-containing protein" evidence="1">
    <location>
        <begin position="25"/>
        <end position="243"/>
    </location>
</feature>
<dbReference type="STRING" id="321146.A0A139HXL1"/>
<dbReference type="OrthoDB" id="3649723at2759"/>
<dbReference type="Gene3D" id="1.20.1280.50">
    <property type="match status" value="1"/>
</dbReference>
<dbReference type="AlphaFoldDB" id="A0A139HXL1"/>
<dbReference type="Pfam" id="PF12937">
    <property type="entry name" value="F-box-like"/>
    <property type="match status" value="1"/>
</dbReference>
<name>A0A139HXL1_9PEZI</name>
<dbReference type="Proteomes" id="UP000070133">
    <property type="component" value="Unassembled WGS sequence"/>
</dbReference>
<gene>
    <name evidence="3" type="ORF">AC578_2473</name>
</gene>
<dbReference type="SUPFAM" id="SSF81383">
    <property type="entry name" value="F-box domain"/>
    <property type="match status" value="1"/>
</dbReference>
<evidence type="ECO:0000259" key="2">
    <source>
        <dbReference type="SMART" id="SM00256"/>
    </source>
</evidence>
<dbReference type="EMBL" id="LFZN01000003">
    <property type="protein sequence ID" value="KXT07188.1"/>
    <property type="molecule type" value="Genomic_DNA"/>
</dbReference>
<sequence length="243" mass="27324">MDGIFAMVLTFTSSSVLLAWHARAIETKFYLAGCPAHTSTRDSIAAFESHRVDEMEPASTGVGPEAPIEAASRVFAITELAEAILEHLPPRDLLLSQRVCRQFRDIFQSSTAFKQKLHLMHPENDGVFKVMPVLPSFLENSINNTPFSHGRQFVTVEFNRTYEAHSTDASWRSMQLSSPPVITAFFFGYGPNGWECRTAEGTSDLRRIRCSEGLSLKHITDAASRTRERHPHVARHRFILYTG</sequence>
<protein>
    <recommendedName>
        <fullName evidence="2">F-box domain-containing protein</fullName>
    </recommendedName>
</protein>
<proteinExistence type="predicted"/>
<feature type="signal peptide" evidence="1">
    <location>
        <begin position="1"/>
        <end position="24"/>
    </location>
</feature>
<evidence type="ECO:0000313" key="3">
    <source>
        <dbReference type="EMBL" id="KXT07188.1"/>
    </source>
</evidence>
<organism evidence="3 4">
    <name type="scientific">Pseudocercospora eumusae</name>
    <dbReference type="NCBI Taxonomy" id="321146"/>
    <lineage>
        <taxon>Eukaryota</taxon>
        <taxon>Fungi</taxon>
        <taxon>Dikarya</taxon>
        <taxon>Ascomycota</taxon>
        <taxon>Pezizomycotina</taxon>
        <taxon>Dothideomycetes</taxon>
        <taxon>Dothideomycetidae</taxon>
        <taxon>Mycosphaerellales</taxon>
        <taxon>Mycosphaerellaceae</taxon>
        <taxon>Pseudocercospora</taxon>
    </lineage>
</organism>
<dbReference type="InterPro" id="IPR036047">
    <property type="entry name" value="F-box-like_dom_sf"/>
</dbReference>
<dbReference type="InterPro" id="IPR001810">
    <property type="entry name" value="F-box_dom"/>
</dbReference>
<dbReference type="SMART" id="SM00256">
    <property type="entry name" value="FBOX"/>
    <property type="match status" value="1"/>
</dbReference>
<evidence type="ECO:0000313" key="4">
    <source>
        <dbReference type="Proteomes" id="UP000070133"/>
    </source>
</evidence>
<accession>A0A139HXL1</accession>
<keyword evidence="4" id="KW-1185">Reference proteome</keyword>
<comment type="caution">
    <text evidence="3">The sequence shown here is derived from an EMBL/GenBank/DDBJ whole genome shotgun (WGS) entry which is preliminary data.</text>
</comment>
<keyword evidence="1" id="KW-0732">Signal</keyword>